<dbReference type="InterPro" id="IPR024771">
    <property type="entry name" value="SUZ"/>
</dbReference>
<feature type="compositionally biased region" description="Polar residues" evidence="2">
    <location>
        <begin position="126"/>
        <end position="146"/>
    </location>
</feature>
<evidence type="ECO:0000313" key="6">
    <source>
        <dbReference type="Proteomes" id="UP001233172"/>
    </source>
</evidence>
<feature type="compositionally biased region" description="Polar residues" evidence="2">
    <location>
        <begin position="171"/>
        <end position="187"/>
    </location>
</feature>
<dbReference type="Pfam" id="PF12752">
    <property type="entry name" value="SUZ"/>
    <property type="match status" value="1"/>
</dbReference>
<feature type="compositionally biased region" description="Low complexity" evidence="2">
    <location>
        <begin position="1000"/>
        <end position="1011"/>
    </location>
</feature>
<keyword evidence="6" id="KW-1185">Reference proteome</keyword>
<feature type="region of interest" description="Disordered" evidence="2">
    <location>
        <begin position="322"/>
        <end position="342"/>
    </location>
</feature>
<feature type="compositionally biased region" description="Polar residues" evidence="2">
    <location>
        <begin position="77"/>
        <end position="88"/>
    </location>
</feature>
<feature type="region of interest" description="Disordered" evidence="2">
    <location>
        <begin position="770"/>
        <end position="791"/>
    </location>
</feature>
<comment type="caution">
    <text evidence="5">The sequence shown here is derived from an EMBL/GenBank/DDBJ whole genome shotgun (WGS) entry which is preliminary data.</text>
</comment>
<dbReference type="AlphaFoldDB" id="A0AAD8FKE6"/>
<dbReference type="SUPFAM" id="SSF82708">
    <property type="entry name" value="R3H domain"/>
    <property type="match status" value="1"/>
</dbReference>
<dbReference type="Pfam" id="PF01424">
    <property type="entry name" value="R3H"/>
    <property type="match status" value="1"/>
</dbReference>
<organism evidence="5 6">
    <name type="scientific">Biomphalaria pfeifferi</name>
    <name type="common">Bloodfluke planorb</name>
    <name type="synonym">Freshwater snail</name>
    <dbReference type="NCBI Taxonomy" id="112525"/>
    <lineage>
        <taxon>Eukaryota</taxon>
        <taxon>Metazoa</taxon>
        <taxon>Spiralia</taxon>
        <taxon>Lophotrochozoa</taxon>
        <taxon>Mollusca</taxon>
        <taxon>Gastropoda</taxon>
        <taxon>Heterobranchia</taxon>
        <taxon>Euthyneura</taxon>
        <taxon>Panpulmonata</taxon>
        <taxon>Hygrophila</taxon>
        <taxon>Lymnaeoidea</taxon>
        <taxon>Planorbidae</taxon>
        <taxon>Biomphalaria</taxon>
    </lineage>
</organism>
<dbReference type="InterPro" id="IPR051937">
    <property type="entry name" value="R3H_domain_containing"/>
</dbReference>
<accession>A0AAD8FKE6</accession>
<reference evidence="5" key="2">
    <citation type="submission" date="2023-04" db="EMBL/GenBank/DDBJ databases">
        <authorList>
            <person name="Bu L."/>
            <person name="Lu L."/>
            <person name="Laidemitt M.R."/>
            <person name="Zhang S.M."/>
            <person name="Mutuku M."/>
            <person name="Mkoji G."/>
            <person name="Steinauer M."/>
            <person name="Loker E.S."/>
        </authorList>
    </citation>
    <scope>NUCLEOTIDE SEQUENCE</scope>
    <source>
        <strain evidence="5">KasaAsao</strain>
        <tissue evidence="5">Whole Snail</tissue>
    </source>
</reference>
<dbReference type="SMART" id="SM00393">
    <property type="entry name" value="R3H"/>
    <property type="match status" value="1"/>
</dbReference>
<gene>
    <name evidence="5" type="ORF">Bpfe_003102</name>
</gene>
<evidence type="ECO:0000259" key="4">
    <source>
        <dbReference type="PROSITE" id="PS51673"/>
    </source>
</evidence>
<evidence type="ECO:0000313" key="5">
    <source>
        <dbReference type="EMBL" id="KAK0067595.1"/>
    </source>
</evidence>
<dbReference type="PANTHER" id="PTHR15672:SF8">
    <property type="entry name" value="PROTEIN ENCORE"/>
    <property type="match status" value="1"/>
</dbReference>
<dbReference type="InterPro" id="IPR036867">
    <property type="entry name" value="R3H_dom_sf"/>
</dbReference>
<dbReference type="EMBL" id="JASAOG010000007">
    <property type="protein sequence ID" value="KAK0067595.1"/>
    <property type="molecule type" value="Genomic_DNA"/>
</dbReference>
<dbReference type="InterPro" id="IPR001374">
    <property type="entry name" value="R3H_dom"/>
</dbReference>
<feature type="compositionally biased region" description="Polar residues" evidence="2">
    <location>
        <begin position="989"/>
        <end position="999"/>
    </location>
</feature>
<feature type="domain" description="R3H" evidence="3">
    <location>
        <begin position="231"/>
        <end position="294"/>
    </location>
</feature>
<evidence type="ECO:0000256" key="2">
    <source>
        <dbReference type="SAM" id="MobiDB-lite"/>
    </source>
</evidence>
<proteinExistence type="predicted"/>
<evidence type="ECO:0000259" key="3">
    <source>
        <dbReference type="PROSITE" id="PS51061"/>
    </source>
</evidence>
<reference evidence="5" key="1">
    <citation type="journal article" date="2023" name="PLoS Negl. Trop. Dis.">
        <title>A genome sequence for Biomphalaria pfeifferi, the major vector snail for the human-infecting parasite Schistosoma mansoni.</title>
        <authorList>
            <person name="Bu L."/>
            <person name="Lu L."/>
            <person name="Laidemitt M.R."/>
            <person name="Zhang S.M."/>
            <person name="Mutuku M."/>
            <person name="Mkoji G."/>
            <person name="Steinauer M."/>
            <person name="Loker E.S."/>
        </authorList>
    </citation>
    <scope>NUCLEOTIDE SEQUENCE</scope>
    <source>
        <strain evidence="5">KasaAsao</strain>
    </source>
</reference>
<feature type="compositionally biased region" description="Polar residues" evidence="2">
    <location>
        <begin position="1012"/>
        <end position="1025"/>
    </location>
</feature>
<protein>
    <submittedName>
        <fullName evidence="5">Leucine-rich repeat extensin-like protein 1 isoform X2</fullName>
    </submittedName>
</protein>
<dbReference type="PROSITE" id="PS51673">
    <property type="entry name" value="SUZ"/>
    <property type="match status" value="1"/>
</dbReference>
<dbReference type="GO" id="GO:0003676">
    <property type="term" value="F:nucleic acid binding"/>
    <property type="evidence" value="ECO:0007669"/>
    <property type="project" value="UniProtKB-UniRule"/>
</dbReference>
<feature type="region of interest" description="Disordered" evidence="2">
    <location>
        <begin position="73"/>
        <end position="195"/>
    </location>
</feature>
<dbReference type="PROSITE" id="PS51061">
    <property type="entry name" value="R3H"/>
    <property type="match status" value="1"/>
</dbReference>
<feature type="compositionally biased region" description="Low complexity" evidence="2">
    <location>
        <begin position="844"/>
        <end position="855"/>
    </location>
</feature>
<dbReference type="Proteomes" id="UP001233172">
    <property type="component" value="Unassembled WGS sequence"/>
</dbReference>
<feature type="domain" description="SUZ" evidence="4">
    <location>
        <begin position="293"/>
        <end position="363"/>
    </location>
</feature>
<dbReference type="Gene3D" id="3.30.1370.50">
    <property type="entry name" value="R3H-like domain"/>
    <property type="match status" value="1"/>
</dbReference>
<name>A0AAD8FKE6_BIOPF</name>
<dbReference type="CDD" id="cd02642">
    <property type="entry name" value="R3H_encore_like"/>
    <property type="match status" value="1"/>
</dbReference>
<feature type="region of interest" description="Disordered" evidence="2">
    <location>
        <begin position="842"/>
        <end position="865"/>
    </location>
</feature>
<keyword evidence="1" id="KW-0597">Phosphoprotein</keyword>
<dbReference type="PANTHER" id="PTHR15672">
    <property type="entry name" value="CAMP-REGULATED PHOSPHOPROTEIN 21 RELATED R3H DOMAIN CONTAINING PROTEIN"/>
    <property type="match status" value="1"/>
</dbReference>
<evidence type="ECO:0000256" key="1">
    <source>
        <dbReference type="ARBA" id="ARBA00022553"/>
    </source>
</evidence>
<feature type="region of interest" description="Disordered" evidence="2">
    <location>
        <begin position="947"/>
        <end position="1025"/>
    </location>
</feature>
<sequence length="1025" mass="111329">MLRIFRFWLEHYFLRLWKELHSSITGGLELNQTKMSENEKRCAKLHKQTEVEVYDEDPSSKCLSKTASPLCAGVPTPTVQPASSSSETSPDDPVSKPVPVPPQITRKQTLIRTQALEGTSPPPESFFSQIRSNGPASDSLLTNGTAEGNKGTKNKCQSSSQEAKEYLLTSHKVSSDSGLGTLDNNDGSSDTSVLSRDSSLENASLDCYKDSSGVNIPKFIRETLLKGPKDKKTVLTIEAQLLDFIKSDGQVPLKTSEMTSYDRMIVHRLSAYLGLDHNVDTTGKSVVVNKTDKTRAVKLTDLILGDVGEEPKKKILLKKPASLDEKHGRHTSKNAFGSHRAKSLEERQQFYTEVRERIFNKGEENLPDGIRNPTSSHLSPDYIPQMNHQQRSQDIVRLTSKWASQESSGYESMKDSPTAHYVGPPSLPYTCPMPGLPLDQSHMPRSTPDSPHTQSHQYPTAYAYLVSSDYSSIPVGSLIINPHTMWLPTQSYPHSYEASITYVQPHVNSDGSLYHFDPSCPPPFMVAAPPQPPPPTPPVGNVVYHTVGPASLESVSELNARLAATTLSPVEPEAYTVGQPVPVMPTTILQHPHPVYTATHPSQYAQGQYYTPQSPAAGQQVRYVTYGFHPQSQQPLLQATPVEGQGQTTVPMPAVGIPPVAGPGGFQVIGPPFSNASLPPGQATPQCVDLSSVYHYTATAETVVSSANAVTGSPVAVTTPTGLLQAYNLGYPSQPQQPSQHPVAHGHQGQFTPCSVTPTGTTYYAVPVSTPTPSQTLAPPPPSSHHFQPHHQQHQQTVFYTPSNLTVTPVNYPVPVSNPSQSSTSSFKSIPAQYLANNLRSLTPPQQQHPQHLQPSSAVAAVSSNGHHSAPLTLNYGQPMNFPASQTLPPQGASQLVTFQGSSYQVRPVSAMIQLNPAVQQPQMSYQIYRPAGNITDFKLMTQGALHRQPSLPGSNQQPRPKGSNPARQTKKGQKKSGTRDGEDYPVGQQRSTAPQNVALTLTPLIPSSLPQTYQQMPSTSSNRQ</sequence>